<protein>
    <submittedName>
        <fullName evidence="1">Uncharacterized protein</fullName>
    </submittedName>
</protein>
<evidence type="ECO:0000313" key="2">
    <source>
        <dbReference type="Proteomes" id="UP000481109"/>
    </source>
</evidence>
<gene>
    <name evidence="1" type="ORF">G6045_16345</name>
</gene>
<organism evidence="1 2">
    <name type="scientific">Streptomyces mesophilus</name>
    <dbReference type="NCBI Taxonomy" id="1775132"/>
    <lineage>
        <taxon>Bacteria</taxon>
        <taxon>Bacillati</taxon>
        <taxon>Actinomycetota</taxon>
        <taxon>Actinomycetes</taxon>
        <taxon>Kitasatosporales</taxon>
        <taxon>Streptomycetaceae</taxon>
        <taxon>Streptomyces</taxon>
    </lineage>
</organism>
<accession>A0A6G4XIH9</accession>
<comment type="caution">
    <text evidence="1">The sequence shown here is derived from an EMBL/GenBank/DDBJ whole genome shotgun (WGS) entry which is preliminary data.</text>
</comment>
<dbReference type="Proteomes" id="UP000481109">
    <property type="component" value="Unassembled WGS sequence"/>
</dbReference>
<keyword evidence="2" id="KW-1185">Reference proteome</keyword>
<reference evidence="1 2" key="1">
    <citation type="submission" date="2020-02" db="EMBL/GenBank/DDBJ databases">
        <title>Whole-genome analyses of novel actinobacteria.</title>
        <authorList>
            <person name="Sahin N."/>
            <person name="Tokatli A."/>
        </authorList>
    </citation>
    <scope>NUCLEOTIDE SEQUENCE [LARGE SCALE GENOMIC DNA]</scope>
    <source>
        <strain evidence="1 2">YC504</strain>
    </source>
</reference>
<evidence type="ECO:0000313" key="1">
    <source>
        <dbReference type="EMBL" id="NGO77218.1"/>
    </source>
</evidence>
<proteinExistence type="predicted"/>
<dbReference type="RefSeq" id="WP_165332686.1">
    <property type="nucleotide sequence ID" value="NZ_JAAKZW010000058.1"/>
</dbReference>
<name>A0A6G4XIH9_9ACTN</name>
<dbReference type="AlphaFoldDB" id="A0A6G4XIH9"/>
<sequence>MAAEGSFSDNGDIFNSHDTCSDGHSSVLQVDATPLSPNENDYDWKIQVTTGAGTSKDVPHNYSEGTQVGIRACVYEGSTKLRCSLWKFGRA</sequence>
<dbReference type="EMBL" id="JAAKZW010000058">
    <property type="protein sequence ID" value="NGO77218.1"/>
    <property type="molecule type" value="Genomic_DNA"/>
</dbReference>